<evidence type="ECO:0000313" key="4">
    <source>
        <dbReference type="EMBL" id="MBZ2167080.1"/>
    </source>
</evidence>
<evidence type="ECO:0000256" key="2">
    <source>
        <dbReference type="SAM" id="Coils"/>
    </source>
</evidence>
<feature type="domain" description="Galactosyltransferase C-terminal" evidence="3">
    <location>
        <begin position="290"/>
        <end position="343"/>
    </location>
</feature>
<reference evidence="5" key="1">
    <citation type="journal article" date="2022" name="Microbiol. Resour. Announc.">
        <title>Draft Genome Sequence of a Methanogenic Archaeon from West Spitsbergen Permafrost.</title>
        <authorList>
            <person name="Trubitsyn V."/>
            <person name="Rivkina E."/>
            <person name="Shcherbakova V."/>
        </authorList>
    </citation>
    <scope>NUCLEOTIDE SEQUENCE [LARGE SCALE GENOMIC DNA]</scope>
    <source>
        <strain evidence="5">VT</strain>
    </source>
</reference>
<keyword evidence="2" id="KW-0175">Coiled coil</keyword>
<protein>
    <recommendedName>
        <fullName evidence="3">Galactosyltransferase C-terminal domain-containing protein</fullName>
    </recommendedName>
</protein>
<dbReference type="Proteomes" id="UP000825933">
    <property type="component" value="Unassembled WGS sequence"/>
</dbReference>
<accession>A0A8T5V0V4</accession>
<gene>
    <name evidence="4" type="ORF">K8N75_13630</name>
</gene>
<dbReference type="GO" id="GO:0016740">
    <property type="term" value="F:transferase activity"/>
    <property type="evidence" value="ECO:0007669"/>
    <property type="project" value="UniProtKB-KW"/>
</dbReference>
<evidence type="ECO:0000256" key="1">
    <source>
        <dbReference type="ARBA" id="ARBA00022679"/>
    </source>
</evidence>
<feature type="coiled-coil region" evidence="2">
    <location>
        <begin position="16"/>
        <end position="106"/>
    </location>
</feature>
<proteinExistence type="predicted"/>
<dbReference type="InterPro" id="IPR029044">
    <property type="entry name" value="Nucleotide-diphossugar_trans"/>
</dbReference>
<keyword evidence="1" id="KW-0808">Transferase</keyword>
<evidence type="ECO:0000313" key="5">
    <source>
        <dbReference type="Proteomes" id="UP000825933"/>
    </source>
</evidence>
<comment type="caution">
    <text evidence="4">The sequence shown here is derived from an EMBL/GenBank/DDBJ whole genome shotgun (WGS) entry which is preliminary data.</text>
</comment>
<dbReference type="EMBL" id="JAIOUQ010000017">
    <property type="protein sequence ID" value="MBZ2167080.1"/>
    <property type="molecule type" value="Genomic_DNA"/>
</dbReference>
<sequence>MIKNLIRKQIKKTDIVKGLEEEKKELTNKVNQLQIENNNFKSQVNNFLESRETIKIEIADLIRQNKNLNDRVMNFFKSREAVQKEIAQIKTENKALKNKLKSFNNYKTENELLIVENDSLKKYIQLQKFDTDGDFSKLTIIIPYRKTDNSDRQMNEDITLRYLKTVGVQNIIVSEHSDGSNRKFFMDNYAHLFKSFEFIHINANGQLFNKAKAINSAVIQSKTPYITIHDLDCLAKKKNINMALVLLEIGFDVVHPFDKYITEIVDKEKFRKSYDFKSGILPEVRTKADGGIVFFNKCSFISMGMANEYFSGWGGEDNEMVIRADICRLKRYRIDDTLYHLYHHRPKKRIKNNWDQIEKTLQYSNKLHCQNDVNKWPWVIEAKKSIIGTLNNF</sequence>
<dbReference type="Gene3D" id="3.90.550.10">
    <property type="entry name" value="Spore Coat Polysaccharide Biosynthesis Protein SpsA, Chain A"/>
    <property type="match status" value="1"/>
</dbReference>
<dbReference type="InterPro" id="IPR027791">
    <property type="entry name" value="Galactosyl_T_C"/>
</dbReference>
<name>A0A8T5V0V4_9EURY</name>
<evidence type="ECO:0000259" key="3">
    <source>
        <dbReference type="Pfam" id="PF02709"/>
    </source>
</evidence>
<keyword evidence="5" id="KW-1185">Reference proteome</keyword>
<organism evidence="4 5">
    <name type="scientific">Methanobacterium spitsbergense</name>
    <dbReference type="NCBI Taxonomy" id="2874285"/>
    <lineage>
        <taxon>Archaea</taxon>
        <taxon>Methanobacteriati</taxon>
        <taxon>Methanobacteriota</taxon>
        <taxon>Methanomada group</taxon>
        <taxon>Methanobacteria</taxon>
        <taxon>Methanobacteriales</taxon>
        <taxon>Methanobacteriaceae</taxon>
        <taxon>Methanobacterium</taxon>
    </lineage>
</organism>
<dbReference type="RefSeq" id="WP_223792616.1">
    <property type="nucleotide sequence ID" value="NZ_JAIOUQ010000017.1"/>
</dbReference>
<dbReference type="SUPFAM" id="SSF53448">
    <property type="entry name" value="Nucleotide-diphospho-sugar transferases"/>
    <property type="match status" value="1"/>
</dbReference>
<dbReference type="Pfam" id="PF02709">
    <property type="entry name" value="Glyco_transf_7C"/>
    <property type="match status" value="1"/>
</dbReference>
<dbReference type="AlphaFoldDB" id="A0A8T5V0V4"/>